<keyword evidence="1" id="KW-1133">Transmembrane helix</keyword>
<comment type="caution">
    <text evidence="2">The sequence shown here is derived from an EMBL/GenBank/DDBJ whole genome shotgun (WGS) entry which is preliminary data.</text>
</comment>
<evidence type="ECO:0000313" key="3">
    <source>
        <dbReference type="EMBL" id="KAE9117572.1"/>
    </source>
</evidence>
<keyword evidence="1" id="KW-0812">Transmembrane</keyword>
<organism evidence="2 5">
    <name type="scientific">Phytophthora fragariae</name>
    <dbReference type="NCBI Taxonomy" id="53985"/>
    <lineage>
        <taxon>Eukaryota</taxon>
        <taxon>Sar</taxon>
        <taxon>Stramenopiles</taxon>
        <taxon>Oomycota</taxon>
        <taxon>Peronosporomycetes</taxon>
        <taxon>Peronosporales</taxon>
        <taxon>Peronosporaceae</taxon>
        <taxon>Phytophthora</taxon>
    </lineage>
</organism>
<feature type="transmembrane region" description="Helical" evidence="1">
    <location>
        <begin position="31"/>
        <end position="49"/>
    </location>
</feature>
<protein>
    <submittedName>
        <fullName evidence="2">Uncharacterized protein</fullName>
    </submittedName>
</protein>
<dbReference type="AlphaFoldDB" id="A0A6A3KS96"/>
<dbReference type="Proteomes" id="UP000488956">
    <property type="component" value="Unassembled WGS sequence"/>
</dbReference>
<evidence type="ECO:0000313" key="7">
    <source>
        <dbReference type="Proteomes" id="UP000488956"/>
    </source>
</evidence>
<evidence type="ECO:0000313" key="4">
    <source>
        <dbReference type="EMBL" id="KAE9347606.1"/>
    </source>
</evidence>
<name>A0A6A3KS96_9STRA</name>
<dbReference type="EMBL" id="QXFY01000333">
    <property type="protein sequence ID" value="KAE9347606.1"/>
    <property type="molecule type" value="Genomic_DNA"/>
</dbReference>
<evidence type="ECO:0000256" key="1">
    <source>
        <dbReference type="SAM" id="Phobius"/>
    </source>
</evidence>
<evidence type="ECO:0000313" key="2">
    <source>
        <dbReference type="EMBL" id="KAE9009910.1"/>
    </source>
</evidence>
<dbReference type="EMBL" id="QXFX01000390">
    <property type="protein sequence ID" value="KAE9117572.1"/>
    <property type="molecule type" value="Genomic_DNA"/>
</dbReference>
<evidence type="ECO:0000313" key="6">
    <source>
        <dbReference type="Proteomes" id="UP000486351"/>
    </source>
</evidence>
<keyword evidence="1" id="KW-0472">Membrane</keyword>
<gene>
    <name evidence="4" type="ORF">PF008_g7732</name>
    <name evidence="3" type="ORF">PF010_g8558</name>
    <name evidence="2" type="ORF">PF011_g10054</name>
</gene>
<reference evidence="5 6" key="1">
    <citation type="submission" date="2018-09" db="EMBL/GenBank/DDBJ databases">
        <title>Genomic investigation of the strawberry pathogen Phytophthora fragariae indicates pathogenicity is determined by transcriptional variation in three key races.</title>
        <authorList>
            <person name="Adams T.M."/>
            <person name="Armitage A.D."/>
            <person name="Sobczyk M.K."/>
            <person name="Bates H.J."/>
            <person name="Dunwell J.M."/>
            <person name="Nellist C.F."/>
            <person name="Harrison R.J."/>
        </authorList>
    </citation>
    <scope>NUCLEOTIDE SEQUENCE [LARGE SCALE GENOMIC DNA]</scope>
    <source>
        <strain evidence="4 6">NOV-77</strain>
        <strain evidence="3 7">ONT-3</strain>
        <strain evidence="2 5">SCRP245</strain>
    </source>
</reference>
<dbReference type="EMBL" id="QXFW01000518">
    <property type="protein sequence ID" value="KAE9009910.1"/>
    <property type="molecule type" value="Genomic_DNA"/>
</dbReference>
<evidence type="ECO:0000313" key="5">
    <source>
        <dbReference type="Proteomes" id="UP000460718"/>
    </source>
</evidence>
<accession>A0A6A3KS96</accession>
<proteinExistence type="predicted"/>
<dbReference type="Proteomes" id="UP000460718">
    <property type="component" value="Unassembled WGS sequence"/>
</dbReference>
<sequence>MGFRVKVTQQITSHNHALGQRVTRCDQRHNLLLTLMSTLTFFSFALLSHDISAISI</sequence>
<dbReference type="Proteomes" id="UP000486351">
    <property type="component" value="Unassembled WGS sequence"/>
</dbReference>